<evidence type="ECO:0000256" key="3">
    <source>
        <dbReference type="ARBA" id="ARBA00022475"/>
    </source>
</evidence>
<dbReference type="Proteomes" id="UP000072660">
    <property type="component" value="Unassembled WGS sequence"/>
</dbReference>
<dbReference type="GO" id="GO:0015871">
    <property type="term" value="P:choline transport"/>
    <property type="evidence" value="ECO:0007669"/>
    <property type="project" value="TreeGrafter"/>
</dbReference>
<name>A0A139ST87_9GAMM</name>
<dbReference type="PANTHER" id="PTHR47737">
    <property type="entry name" value="GLYCINE BETAINE/PROLINE BETAINE TRANSPORT SYSTEM PERMEASE PROTEIN PROW"/>
    <property type="match status" value="1"/>
</dbReference>
<accession>A0A139ST87</accession>
<keyword evidence="3" id="KW-1003">Cell membrane</keyword>
<gene>
    <name evidence="7" type="ORF">AXE65_02795</name>
</gene>
<organism evidence="7 8">
    <name type="scientific">Ventosimonas gracilis</name>
    <dbReference type="NCBI Taxonomy" id="1680762"/>
    <lineage>
        <taxon>Bacteria</taxon>
        <taxon>Pseudomonadati</taxon>
        <taxon>Pseudomonadota</taxon>
        <taxon>Gammaproteobacteria</taxon>
        <taxon>Pseudomonadales</taxon>
        <taxon>Ventosimonadaceae</taxon>
        <taxon>Ventosimonas</taxon>
    </lineage>
</organism>
<comment type="subcellular location">
    <subcellularLocation>
        <location evidence="1">Cell membrane</location>
    </subcellularLocation>
</comment>
<dbReference type="AlphaFoldDB" id="A0A139ST87"/>
<dbReference type="InterPro" id="IPR007210">
    <property type="entry name" value="ABC_Gly_betaine_transp_sub-bd"/>
</dbReference>
<evidence type="ECO:0000313" key="7">
    <source>
        <dbReference type="EMBL" id="KXU37787.1"/>
    </source>
</evidence>
<evidence type="ECO:0000256" key="2">
    <source>
        <dbReference type="ARBA" id="ARBA00022448"/>
    </source>
</evidence>
<dbReference type="GO" id="GO:0015226">
    <property type="term" value="F:carnitine transmembrane transporter activity"/>
    <property type="evidence" value="ECO:0007669"/>
    <property type="project" value="TreeGrafter"/>
</dbReference>
<sequence>MKTKCWVAALAGFLMGISATVSAQAQDKTIKMGSIVYADVLPTAFITKKFLELEGFNVELTEFAEQGILFAALAKGDVEIVPTQINYVTHDHWKRNARRLEKISPLSHGVYQSLVVPSYVPIDSIEELPKIAGEVDNKIIGIETGSALYKETEQAIKAYGLDYQLVAGSTPAAIAQLQSALERKVPIVTMLWDPSWMMAKFDVKFLKDPKGIFAPPQTQYWIASKGFSANKPHAREVLASIYIPIEDVRLINAQVSDGMTMQEAADAWWDKNQDLIKRWQVMSSK</sequence>
<dbReference type="EMBL" id="LSZO01000159">
    <property type="protein sequence ID" value="KXU37787.1"/>
    <property type="molecule type" value="Genomic_DNA"/>
</dbReference>
<evidence type="ECO:0000256" key="1">
    <source>
        <dbReference type="ARBA" id="ARBA00004236"/>
    </source>
</evidence>
<dbReference type="Gene3D" id="3.40.190.10">
    <property type="entry name" value="Periplasmic binding protein-like II"/>
    <property type="match status" value="1"/>
</dbReference>
<dbReference type="GO" id="GO:0031460">
    <property type="term" value="P:glycine betaine transport"/>
    <property type="evidence" value="ECO:0007669"/>
    <property type="project" value="TreeGrafter"/>
</dbReference>
<evidence type="ECO:0000256" key="5">
    <source>
        <dbReference type="SAM" id="SignalP"/>
    </source>
</evidence>
<dbReference type="Gene3D" id="3.40.190.100">
    <property type="entry name" value="Glycine betaine-binding periplasmic protein, domain 2"/>
    <property type="match status" value="1"/>
</dbReference>
<evidence type="ECO:0000313" key="8">
    <source>
        <dbReference type="Proteomes" id="UP000072660"/>
    </source>
</evidence>
<keyword evidence="8" id="KW-1185">Reference proteome</keyword>
<dbReference type="Pfam" id="PF04069">
    <property type="entry name" value="OpuAC"/>
    <property type="match status" value="1"/>
</dbReference>
<dbReference type="CDD" id="cd13639">
    <property type="entry name" value="PBP2_OpuAC_like"/>
    <property type="match status" value="1"/>
</dbReference>
<reference evidence="7 8" key="1">
    <citation type="submission" date="2016-02" db="EMBL/GenBank/DDBJ databases">
        <authorList>
            <person name="Wen L."/>
            <person name="He K."/>
            <person name="Yang H."/>
        </authorList>
    </citation>
    <scope>NUCLEOTIDE SEQUENCE [LARGE SCALE GENOMIC DNA]</scope>
    <source>
        <strain evidence="7 8">CV58</strain>
    </source>
</reference>
<protein>
    <submittedName>
        <fullName evidence="7">Glycine/betaine ABC transporter</fullName>
    </submittedName>
</protein>
<dbReference type="SUPFAM" id="SSF53850">
    <property type="entry name" value="Periplasmic binding protein-like II"/>
    <property type="match status" value="1"/>
</dbReference>
<proteinExistence type="predicted"/>
<keyword evidence="2" id="KW-0813">Transport</keyword>
<keyword evidence="4" id="KW-0472">Membrane</keyword>
<dbReference type="GO" id="GO:0005275">
    <property type="term" value="F:amine transmembrane transporter activity"/>
    <property type="evidence" value="ECO:0007669"/>
    <property type="project" value="TreeGrafter"/>
</dbReference>
<feature type="signal peptide" evidence="5">
    <location>
        <begin position="1"/>
        <end position="23"/>
    </location>
</feature>
<dbReference type="GO" id="GO:0043190">
    <property type="term" value="C:ATP-binding cassette (ABC) transporter complex"/>
    <property type="evidence" value="ECO:0007669"/>
    <property type="project" value="InterPro"/>
</dbReference>
<evidence type="ECO:0000259" key="6">
    <source>
        <dbReference type="Pfam" id="PF04069"/>
    </source>
</evidence>
<evidence type="ECO:0000256" key="4">
    <source>
        <dbReference type="ARBA" id="ARBA00023136"/>
    </source>
</evidence>
<dbReference type="PANTHER" id="PTHR47737:SF1">
    <property type="entry name" value="GLYCINE BETAINE_PROLINE BETAINE TRANSPORT SYSTEM PERMEASE PROTEIN PROW"/>
    <property type="match status" value="1"/>
</dbReference>
<feature type="chain" id="PRO_5007299379" evidence="5">
    <location>
        <begin position="24"/>
        <end position="285"/>
    </location>
</feature>
<keyword evidence="5" id="KW-0732">Signal</keyword>
<feature type="domain" description="ABC-type glycine betaine transport system substrate-binding" evidence="6">
    <location>
        <begin position="28"/>
        <end position="270"/>
    </location>
</feature>
<comment type="caution">
    <text evidence="7">The sequence shown here is derived from an EMBL/GenBank/DDBJ whole genome shotgun (WGS) entry which is preliminary data.</text>
</comment>